<evidence type="ECO:0000256" key="3">
    <source>
        <dbReference type="ARBA" id="ARBA00022741"/>
    </source>
</evidence>
<dbReference type="PROSITE" id="PS00211">
    <property type="entry name" value="ABC_TRANSPORTER_1"/>
    <property type="match status" value="1"/>
</dbReference>
<dbReference type="InterPro" id="IPR027417">
    <property type="entry name" value="P-loop_NTPase"/>
</dbReference>
<dbReference type="GO" id="GO:0016887">
    <property type="term" value="F:ATP hydrolysis activity"/>
    <property type="evidence" value="ECO:0007669"/>
    <property type="project" value="InterPro"/>
</dbReference>
<dbReference type="AlphaFoldDB" id="A0A0H4T9P0"/>
<dbReference type="GO" id="GO:0005524">
    <property type="term" value="F:ATP binding"/>
    <property type="evidence" value="ECO:0007669"/>
    <property type="project" value="UniProtKB-KW"/>
</dbReference>
<proteinExistence type="inferred from homology"/>
<protein>
    <submittedName>
        <fullName evidence="6">Polyamine-transporting ATPase</fullName>
        <ecNumber evidence="6">3.6.3.31</ecNumber>
    </submittedName>
</protein>
<dbReference type="EMBL" id="KT007046">
    <property type="protein sequence ID" value="AKQ04631.1"/>
    <property type="molecule type" value="Genomic_DNA"/>
</dbReference>
<feature type="domain" description="ABC transporter" evidence="5">
    <location>
        <begin position="5"/>
        <end position="239"/>
    </location>
</feature>
<dbReference type="PROSITE" id="PS50893">
    <property type="entry name" value="ABC_TRANSPORTER_2"/>
    <property type="match status" value="1"/>
</dbReference>
<dbReference type="InterPro" id="IPR003593">
    <property type="entry name" value="AAA+_ATPase"/>
</dbReference>
<dbReference type="Gene3D" id="3.40.50.300">
    <property type="entry name" value="P-loop containing nucleotide triphosphate hydrolases"/>
    <property type="match status" value="1"/>
</dbReference>
<dbReference type="InterPro" id="IPR003439">
    <property type="entry name" value="ABC_transporter-like_ATP-bd"/>
</dbReference>
<evidence type="ECO:0000313" key="6">
    <source>
        <dbReference type="EMBL" id="AKQ04631.1"/>
    </source>
</evidence>
<organism evidence="6">
    <name type="scientific">uncultured Gemmatimonadetes bacterium Rifle_16ft_4_minimus_7</name>
    <dbReference type="NCBI Taxonomy" id="1665098"/>
    <lineage>
        <taxon>Bacteria</taxon>
        <taxon>Pseudomonadati</taxon>
        <taxon>Gemmatimonadota</taxon>
        <taxon>environmental samples</taxon>
    </lineage>
</organism>
<name>A0A0H4T9P0_9BACT</name>
<keyword evidence="4" id="KW-0067">ATP-binding</keyword>
<keyword evidence="2" id="KW-0813">Transport</keyword>
<dbReference type="PANTHER" id="PTHR43117:SF4">
    <property type="entry name" value="OSMOPROTECTANT IMPORT ATP-BINDING PROTEIN OSMV"/>
    <property type="match status" value="1"/>
</dbReference>
<evidence type="ECO:0000259" key="5">
    <source>
        <dbReference type="PROSITE" id="PS50893"/>
    </source>
</evidence>
<keyword evidence="6" id="KW-0378">Hydrolase</keyword>
<evidence type="ECO:0000256" key="2">
    <source>
        <dbReference type="ARBA" id="ARBA00022448"/>
    </source>
</evidence>
<evidence type="ECO:0000256" key="1">
    <source>
        <dbReference type="ARBA" id="ARBA00005417"/>
    </source>
</evidence>
<evidence type="ECO:0000256" key="4">
    <source>
        <dbReference type="ARBA" id="ARBA00022840"/>
    </source>
</evidence>
<comment type="similarity">
    <text evidence="1">Belongs to the ABC transporter superfamily.</text>
</comment>
<dbReference type="SMART" id="SM00382">
    <property type="entry name" value="AAA"/>
    <property type="match status" value="1"/>
</dbReference>
<dbReference type="PANTHER" id="PTHR43117">
    <property type="entry name" value="OSMOPROTECTANT IMPORT ATP-BINDING PROTEIN OSMV"/>
    <property type="match status" value="1"/>
</dbReference>
<sequence length="241" mass="26316">MPDLIQFREATYGVNGRALLGPLSLSVGEGERLVLLGKSGAGKTTALRLINALLLPSAGEVLVSGRSTRDWDPVRLRRSIGYVIQEIGLFPHMSVEKNVGLVPRLERWPAKRVRERVGELLQLVGLPPGEFGRRLPHELSGGQRQRVGVARALAADPPMLLCDEPFGAVDPLARQELQIEFRSLAERLGKTVVFVTHDVREAMAIASRIALLDQGRLVFAGTVHEFNAAGDARVTALRDLL</sequence>
<dbReference type="EC" id="3.6.3.31" evidence="6"/>
<dbReference type="InterPro" id="IPR017871">
    <property type="entry name" value="ABC_transporter-like_CS"/>
</dbReference>
<keyword evidence="3" id="KW-0547">Nucleotide-binding</keyword>
<accession>A0A0H4T9P0</accession>
<dbReference type="SUPFAM" id="SSF52540">
    <property type="entry name" value="P-loop containing nucleoside triphosphate hydrolases"/>
    <property type="match status" value="1"/>
</dbReference>
<dbReference type="Pfam" id="PF00005">
    <property type="entry name" value="ABC_tran"/>
    <property type="match status" value="1"/>
</dbReference>
<reference evidence="6" key="1">
    <citation type="journal article" date="2015" name="ISME J.">
        <title>Aquifer environment selects for microbial species cohorts in sediment and groundwater.</title>
        <authorList>
            <person name="Hug L.A."/>
            <person name="Thomas B.C."/>
            <person name="Brown C.T."/>
            <person name="Frischkorn K.R."/>
            <person name="Williams K.H."/>
            <person name="Tringe S.G."/>
            <person name="Banfield J.F."/>
        </authorList>
    </citation>
    <scope>NUCLEOTIDE SEQUENCE</scope>
</reference>